<dbReference type="Proteomes" id="UP000827460">
    <property type="component" value="Segment"/>
</dbReference>
<keyword evidence="2" id="KW-1185">Reference proteome</keyword>
<organism evidence="1 2">
    <name type="scientific">Bacillus phage vB_BanS_Sophrita</name>
    <dbReference type="NCBI Taxonomy" id="2894790"/>
    <lineage>
        <taxon>Viruses</taxon>
        <taxon>Duplodnaviria</taxon>
        <taxon>Heunggongvirae</taxon>
        <taxon>Uroviricota</taxon>
        <taxon>Caudoviricetes</taxon>
        <taxon>Joanripponvirinae</taxon>
        <taxon>Sophritavirus</taxon>
        <taxon>Sophritavirus sophrita</taxon>
    </lineage>
</organism>
<accession>A0AAE8YTT3</accession>
<name>A0AAE8YTT3_9CAUD</name>
<gene>
    <name evidence="1" type="ORF">SOPHRITA_92</name>
</gene>
<reference evidence="1" key="1">
    <citation type="submission" date="2021-10" db="EMBL/GenBank/DDBJ databases">
        <authorList>
            <person name="Lavering E.D."/>
            <person name="James R."/>
            <person name="Fairholm J.D."/>
            <person name="Ogilvie B.H."/>
            <person name="Thurgood T.L."/>
            <person name="Robison R.A."/>
            <person name="Grose J.H."/>
        </authorList>
    </citation>
    <scope>NUCLEOTIDE SEQUENCE</scope>
</reference>
<evidence type="ECO:0000313" key="2">
    <source>
        <dbReference type="Proteomes" id="UP000827460"/>
    </source>
</evidence>
<evidence type="ECO:0000313" key="1">
    <source>
        <dbReference type="EMBL" id="UGO50683.1"/>
    </source>
</evidence>
<dbReference type="EMBL" id="OK499991">
    <property type="protein sequence ID" value="UGO50683.1"/>
    <property type="molecule type" value="Genomic_DNA"/>
</dbReference>
<proteinExistence type="predicted"/>
<protein>
    <submittedName>
        <fullName evidence="1">Uncharacterized protein</fullName>
    </submittedName>
</protein>
<sequence>MANKNTHFELGQMVFVKTDMIRGNQYANRGRTGSTYLTAHHEQHSGKIGVIIEHKKSGYVVMFNGKVETKVVFFDEMLEEYVDLLAKSDLSHEAKRTVNQIELHNATRSLDNALEKRMFETDKEVFNEVVDAYNKLSRR</sequence>